<evidence type="ECO:0000259" key="4">
    <source>
        <dbReference type="PROSITE" id="PS51186"/>
    </source>
</evidence>
<comment type="caution">
    <text evidence="5">The sequence shown here is derived from an EMBL/GenBank/DDBJ whole genome shotgun (WGS) entry which is preliminary data.</text>
</comment>
<dbReference type="Proteomes" id="UP001209701">
    <property type="component" value="Unassembled WGS sequence"/>
</dbReference>
<evidence type="ECO:0000313" key="5">
    <source>
        <dbReference type="EMBL" id="MCV2366711.1"/>
    </source>
</evidence>
<evidence type="ECO:0000256" key="1">
    <source>
        <dbReference type="ARBA" id="ARBA00022679"/>
    </source>
</evidence>
<evidence type="ECO:0000256" key="2">
    <source>
        <dbReference type="ARBA" id="ARBA00023315"/>
    </source>
</evidence>
<dbReference type="PANTHER" id="PTHR43792">
    <property type="entry name" value="GNAT FAMILY, PUTATIVE (AFU_ORTHOLOGUE AFUA_3G00765)-RELATED-RELATED"/>
    <property type="match status" value="1"/>
</dbReference>
<evidence type="ECO:0000256" key="3">
    <source>
        <dbReference type="ARBA" id="ARBA00038502"/>
    </source>
</evidence>
<name>A0ABT2Y8T9_9BURK</name>
<feature type="domain" description="N-acetyltransferase" evidence="4">
    <location>
        <begin position="14"/>
        <end position="182"/>
    </location>
</feature>
<accession>A0ABT2Y8T9</accession>
<protein>
    <submittedName>
        <fullName evidence="5">GNAT family N-acetyltransferase</fullName>
        <ecNumber evidence="5">2.3.1.-</ecNumber>
    </submittedName>
</protein>
<dbReference type="PROSITE" id="PS51186">
    <property type="entry name" value="GNAT"/>
    <property type="match status" value="1"/>
</dbReference>
<keyword evidence="6" id="KW-1185">Reference proteome</keyword>
<dbReference type="SUPFAM" id="SSF55729">
    <property type="entry name" value="Acyl-CoA N-acyltransferases (Nat)"/>
    <property type="match status" value="1"/>
</dbReference>
<dbReference type="Pfam" id="PF13302">
    <property type="entry name" value="Acetyltransf_3"/>
    <property type="match status" value="1"/>
</dbReference>
<dbReference type="EMBL" id="JAJIRN010000001">
    <property type="protein sequence ID" value="MCV2366711.1"/>
    <property type="molecule type" value="Genomic_DNA"/>
</dbReference>
<dbReference type="InterPro" id="IPR016181">
    <property type="entry name" value="Acyl_CoA_acyltransferase"/>
</dbReference>
<dbReference type="GO" id="GO:0016746">
    <property type="term" value="F:acyltransferase activity"/>
    <property type="evidence" value="ECO:0007669"/>
    <property type="project" value="UniProtKB-KW"/>
</dbReference>
<dbReference type="InterPro" id="IPR051531">
    <property type="entry name" value="N-acetyltransferase"/>
</dbReference>
<dbReference type="Gene3D" id="3.40.630.30">
    <property type="match status" value="1"/>
</dbReference>
<dbReference type="InterPro" id="IPR000182">
    <property type="entry name" value="GNAT_dom"/>
</dbReference>
<gene>
    <name evidence="5" type="ORF">LNV07_01175</name>
</gene>
<organism evidence="5 6">
    <name type="scientific">Roseateles oligotrophus</name>
    <dbReference type="NCBI Taxonomy" id="1769250"/>
    <lineage>
        <taxon>Bacteria</taxon>
        <taxon>Pseudomonadati</taxon>
        <taxon>Pseudomonadota</taxon>
        <taxon>Betaproteobacteria</taxon>
        <taxon>Burkholderiales</taxon>
        <taxon>Sphaerotilaceae</taxon>
        <taxon>Roseateles</taxon>
    </lineage>
</organism>
<dbReference type="EC" id="2.3.1.-" evidence="5"/>
<dbReference type="RefSeq" id="WP_263569346.1">
    <property type="nucleotide sequence ID" value="NZ_JAJIRN010000001.1"/>
</dbReference>
<keyword evidence="1 5" id="KW-0808">Transferase</keyword>
<sequence length="194" mass="21410">MTNAVPLQLRSERLLLRAPSAALAPAVNGFQMRNLAHFAPWDPPYAADYFEPEGVSARLDKAEQDFAAGNAFGFWFSRLEKPAELIGKVNVTQVSRGPFQSASLGYAIDAQAQGQGLMHEALQTVIALMFAPPVRLHRLQAAVRPENRASLAVMKRLGFAHEGLSRRYLFIAGAWRDHETFALINPDWGLDEAP</sequence>
<reference evidence="5 6" key="1">
    <citation type="submission" date="2021-11" db="EMBL/GenBank/DDBJ databases">
        <authorList>
            <person name="Liang Q."/>
            <person name="Mou H."/>
            <person name="Liu Z."/>
        </authorList>
    </citation>
    <scope>NUCLEOTIDE SEQUENCE [LARGE SCALE GENOMIC DNA]</scope>
    <source>
        <strain evidence="5 6">CHU3</strain>
    </source>
</reference>
<proteinExistence type="inferred from homology"/>
<evidence type="ECO:0000313" key="6">
    <source>
        <dbReference type="Proteomes" id="UP001209701"/>
    </source>
</evidence>
<comment type="similarity">
    <text evidence="3">Belongs to the acetyltransferase family. RimJ subfamily.</text>
</comment>
<dbReference type="PANTHER" id="PTHR43792:SF8">
    <property type="entry name" value="[RIBOSOMAL PROTEIN US5]-ALANINE N-ACETYLTRANSFERASE"/>
    <property type="match status" value="1"/>
</dbReference>
<keyword evidence="2 5" id="KW-0012">Acyltransferase</keyword>